<feature type="compositionally biased region" description="Basic and acidic residues" evidence="1">
    <location>
        <begin position="13"/>
        <end position="23"/>
    </location>
</feature>
<evidence type="ECO:0000256" key="1">
    <source>
        <dbReference type="SAM" id="MobiDB-lite"/>
    </source>
</evidence>
<dbReference type="STRING" id="349521.HCH_05757"/>
<name>Q2SAB6_HAHCH</name>
<dbReference type="EMBL" id="CP000155">
    <property type="protein sequence ID" value="ABC32408.1"/>
    <property type="molecule type" value="Genomic_DNA"/>
</dbReference>
<feature type="compositionally biased region" description="Low complexity" evidence="1">
    <location>
        <begin position="1"/>
        <end position="11"/>
    </location>
</feature>
<proteinExistence type="predicted"/>
<evidence type="ECO:0000313" key="3">
    <source>
        <dbReference type="Proteomes" id="UP000000238"/>
    </source>
</evidence>
<dbReference type="AlphaFoldDB" id="Q2SAB6"/>
<keyword evidence="3" id="KW-1185">Reference proteome</keyword>
<evidence type="ECO:0000313" key="2">
    <source>
        <dbReference type="EMBL" id="ABC32408.1"/>
    </source>
</evidence>
<gene>
    <name evidence="2" type="ordered locus">HCH_05757</name>
</gene>
<protein>
    <submittedName>
        <fullName evidence="2">Uncharacterized protein</fullName>
    </submittedName>
</protein>
<organism evidence="2 3">
    <name type="scientific">Hahella chejuensis (strain KCTC 2396)</name>
    <dbReference type="NCBI Taxonomy" id="349521"/>
    <lineage>
        <taxon>Bacteria</taxon>
        <taxon>Pseudomonadati</taxon>
        <taxon>Pseudomonadota</taxon>
        <taxon>Gammaproteobacteria</taxon>
        <taxon>Oceanospirillales</taxon>
        <taxon>Hahellaceae</taxon>
        <taxon>Hahella</taxon>
    </lineage>
</organism>
<reference evidence="2 3" key="1">
    <citation type="journal article" date="2005" name="Nucleic Acids Res.">
        <title>Genomic blueprint of Hahella chejuensis, a marine microbe producing an algicidal agent.</title>
        <authorList>
            <person name="Jeong H."/>
            <person name="Yim J.H."/>
            <person name="Lee C."/>
            <person name="Choi S.-H."/>
            <person name="Park Y.K."/>
            <person name="Yoon S.H."/>
            <person name="Hur C.-G."/>
            <person name="Kang H.-Y."/>
            <person name="Kim D."/>
            <person name="Lee H.H."/>
            <person name="Park K.H."/>
            <person name="Park S.-H."/>
            <person name="Park H.-S."/>
            <person name="Lee H.K."/>
            <person name="Oh T.K."/>
            <person name="Kim J.F."/>
        </authorList>
    </citation>
    <scope>NUCLEOTIDE SEQUENCE [LARGE SCALE GENOMIC DNA]</scope>
    <source>
        <strain evidence="2 3">KCTC 2396</strain>
    </source>
</reference>
<sequence>MSGEAATADDAPAPERESHSSYHRFNDNQTHFATFEDAVQDVMQIGDAFALDAEAEFGSFLGKRIDSIHFSFSRDGLFRLQELD</sequence>
<dbReference type="Proteomes" id="UP000000238">
    <property type="component" value="Chromosome"/>
</dbReference>
<dbReference type="HOGENOM" id="CLU_2522917_0_0_6"/>
<dbReference type="KEGG" id="hch:HCH_05757"/>
<feature type="region of interest" description="Disordered" evidence="1">
    <location>
        <begin position="1"/>
        <end position="23"/>
    </location>
</feature>
<accession>Q2SAB6</accession>